<evidence type="ECO:0000313" key="4">
    <source>
        <dbReference type="Proteomes" id="UP000233556"/>
    </source>
</evidence>
<dbReference type="GO" id="GO:0017111">
    <property type="term" value="F:ribonucleoside triphosphate phosphatase activity"/>
    <property type="evidence" value="ECO:0007669"/>
    <property type="project" value="TreeGrafter"/>
</dbReference>
<dbReference type="GO" id="GO:0045134">
    <property type="term" value="F:UDP phosphatase activity"/>
    <property type="evidence" value="ECO:0007669"/>
    <property type="project" value="TreeGrafter"/>
</dbReference>
<gene>
    <name evidence="3" type="ORF">llap_19934</name>
</gene>
<dbReference type="GO" id="GO:0016020">
    <property type="term" value="C:membrane"/>
    <property type="evidence" value="ECO:0007669"/>
    <property type="project" value="TreeGrafter"/>
</dbReference>
<protein>
    <recommendedName>
        <fullName evidence="5">Ectonucleoside triphosphate diphosphohydrolase 4</fullName>
    </recommendedName>
</protein>
<dbReference type="PANTHER" id="PTHR11782:SF29">
    <property type="entry name" value="ECTONUCLEOSIDE TRIPHOSPHATE DIPHOSPHOHYDROLASE 4"/>
    <property type="match status" value="1"/>
</dbReference>
<dbReference type="GO" id="GO:0006256">
    <property type="term" value="P:UDP catabolic process"/>
    <property type="evidence" value="ECO:0007669"/>
    <property type="project" value="TreeGrafter"/>
</dbReference>
<dbReference type="GO" id="GO:0005794">
    <property type="term" value="C:Golgi apparatus"/>
    <property type="evidence" value="ECO:0007669"/>
    <property type="project" value="TreeGrafter"/>
</dbReference>
<accession>A0A2I0T7J9</accession>
<evidence type="ECO:0008006" key="5">
    <source>
        <dbReference type="Google" id="ProtNLM"/>
    </source>
</evidence>
<dbReference type="OrthoDB" id="6372431at2759"/>
<dbReference type="Pfam" id="PF01150">
    <property type="entry name" value="GDA1_CD39"/>
    <property type="match status" value="1"/>
</dbReference>
<evidence type="ECO:0000313" key="3">
    <source>
        <dbReference type="EMBL" id="PKU29762.1"/>
    </source>
</evidence>
<evidence type="ECO:0000256" key="1">
    <source>
        <dbReference type="ARBA" id="ARBA00009283"/>
    </source>
</evidence>
<reference evidence="4" key="1">
    <citation type="submission" date="2017-11" db="EMBL/GenBank/DDBJ databases">
        <authorList>
            <person name="Lima N.C."/>
            <person name="Parody-Merino A.M."/>
            <person name="Battley P.F."/>
            <person name="Fidler A.E."/>
            <person name="Prosdocimi F."/>
        </authorList>
    </citation>
    <scope>NUCLEOTIDE SEQUENCE [LARGE SCALE GENOMIC DNA]</scope>
</reference>
<proteinExistence type="inferred from homology"/>
<sequence length="206" mass="23209">MGVLKSLTTPDWKMKSSSAGQAINLPTLAVRTRSEVEEVAKNLLAEFNLGCDAHQTEHVYRVYVATFLGFGGNAARQRYEDSLFTSTVLKNRLLGKQTGLTSDSPYLDPCLPLDAQDEIQQNGQTMYLRGTGDFNLCREIIQPFMNKTNETQTSLNGVYQPAVHFQNSEFYGFSEFYYCTEDVLRMGGDYNAAKFTKAAKEFRFEV</sequence>
<dbReference type="Proteomes" id="UP000233556">
    <property type="component" value="Unassembled WGS sequence"/>
</dbReference>
<dbReference type="GO" id="GO:0004382">
    <property type="term" value="F:GDP phosphatase activity"/>
    <property type="evidence" value="ECO:0007669"/>
    <property type="project" value="TreeGrafter"/>
</dbReference>
<dbReference type="InterPro" id="IPR000407">
    <property type="entry name" value="GDA1_CD39_NTPase"/>
</dbReference>
<reference evidence="4" key="2">
    <citation type="submission" date="2017-12" db="EMBL/GenBank/DDBJ databases">
        <title>Genome sequence of the Bar-tailed Godwit (Limosa lapponica baueri).</title>
        <authorList>
            <person name="Lima N.C.B."/>
            <person name="Parody-Merino A.M."/>
            <person name="Battley P.F."/>
            <person name="Fidler A.E."/>
            <person name="Prosdocimi F."/>
        </authorList>
    </citation>
    <scope>NUCLEOTIDE SEQUENCE [LARGE SCALE GENOMIC DNA]</scope>
</reference>
<organism evidence="3 4">
    <name type="scientific">Limosa lapponica baueri</name>
    <dbReference type="NCBI Taxonomy" id="1758121"/>
    <lineage>
        <taxon>Eukaryota</taxon>
        <taxon>Metazoa</taxon>
        <taxon>Chordata</taxon>
        <taxon>Craniata</taxon>
        <taxon>Vertebrata</taxon>
        <taxon>Euteleostomi</taxon>
        <taxon>Archelosauria</taxon>
        <taxon>Archosauria</taxon>
        <taxon>Dinosauria</taxon>
        <taxon>Saurischia</taxon>
        <taxon>Theropoda</taxon>
        <taxon>Coelurosauria</taxon>
        <taxon>Aves</taxon>
        <taxon>Neognathae</taxon>
        <taxon>Neoaves</taxon>
        <taxon>Charadriiformes</taxon>
        <taxon>Scolopacidae</taxon>
        <taxon>Limosa</taxon>
    </lineage>
</organism>
<keyword evidence="4" id="KW-1185">Reference proteome</keyword>
<dbReference type="AlphaFoldDB" id="A0A2I0T7J9"/>
<keyword evidence="2" id="KW-0378">Hydrolase</keyword>
<dbReference type="Gene3D" id="3.30.420.150">
    <property type="entry name" value="Exopolyphosphatase. Domain 2"/>
    <property type="match status" value="1"/>
</dbReference>
<dbReference type="GO" id="GO:0046036">
    <property type="term" value="P:CTP metabolic process"/>
    <property type="evidence" value="ECO:0007669"/>
    <property type="project" value="TreeGrafter"/>
</dbReference>
<comment type="similarity">
    <text evidence="1">Belongs to the GDA1/CD39 NTPase family.</text>
</comment>
<evidence type="ECO:0000256" key="2">
    <source>
        <dbReference type="ARBA" id="ARBA00022801"/>
    </source>
</evidence>
<dbReference type="EMBL" id="KZ516286">
    <property type="protein sequence ID" value="PKU29762.1"/>
    <property type="molecule type" value="Genomic_DNA"/>
</dbReference>
<name>A0A2I0T7J9_LIMLA</name>
<dbReference type="PANTHER" id="PTHR11782">
    <property type="entry name" value="ADENOSINE/GUANOSINE DIPHOSPHATASE"/>
    <property type="match status" value="1"/>
</dbReference>